<dbReference type="GO" id="GO:0005576">
    <property type="term" value="C:extracellular region"/>
    <property type="evidence" value="ECO:0007669"/>
    <property type="project" value="UniProtKB-SubCell"/>
</dbReference>
<comment type="subcellular location">
    <subcellularLocation>
        <location evidence="1">Secreted</location>
        <location evidence="1">Extracellular space</location>
    </subcellularLocation>
</comment>
<dbReference type="AlphaFoldDB" id="A0A164XHS3"/>
<dbReference type="InterPro" id="IPR032861">
    <property type="entry name" value="TAXi_N"/>
</dbReference>
<dbReference type="Pfam" id="PF14541">
    <property type="entry name" value="TAXi_C"/>
    <property type="match status" value="1"/>
</dbReference>
<name>A0A164XHS3_DAUCS</name>
<accession>A0A164XHS3</accession>
<evidence type="ECO:0000256" key="3">
    <source>
        <dbReference type="ARBA" id="ARBA00022525"/>
    </source>
</evidence>
<reference evidence="5" key="2">
    <citation type="submission" date="2022-03" db="EMBL/GenBank/DDBJ databases">
        <title>Draft title - Genomic analysis of global carrot germplasm unveils the trajectory of domestication and the origin of high carotenoid orange carrot.</title>
        <authorList>
            <person name="Iorizzo M."/>
            <person name="Ellison S."/>
            <person name="Senalik D."/>
            <person name="Macko-Podgorni A."/>
            <person name="Grzebelus D."/>
            <person name="Bostan H."/>
            <person name="Rolling W."/>
            <person name="Curaba J."/>
            <person name="Simon P."/>
        </authorList>
    </citation>
    <scope>NUCLEOTIDE SEQUENCE</scope>
    <source>
        <tissue evidence="5">Leaf</tissue>
    </source>
</reference>
<proteinExistence type="inferred from homology"/>
<dbReference type="PANTHER" id="PTHR47965">
    <property type="entry name" value="ASPARTYL PROTEASE-RELATED"/>
    <property type="match status" value="1"/>
</dbReference>
<dbReference type="Gramene" id="KZM93195">
    <property type="protein sequence ID" value="KZM93195"/>
    <property type="gene ID" value="DCAR_016440"/>
</dbReference>
<dbReference type="OMA" id="LHTIACD"/>
<organism evidence="5 6">
    <name type="scientific">Daucus carota subsp. sativus</name>
    <name type="common">Carrot</name>
    <dbReference type="NCBI Taxonomy" id="79200"/>
    <lineage>
        <taxon>Eukaryota</taxon>
        <taxon>Viridiplantae</taxon>
        <taxon>Streptophyta</taxon>
        <taxon>Embryophyta</taxon>
        <taxon>Tracheophyta</taxon>
        <taxon>Spermatophyta</taxon>
        <taxon>Magnoliopsida</taxon>
        <taxon>eudicotyledons</taxon>
        <taxon>Gunneridae</taxon>
        <taxon>Pentapetalae</taxon>
        <taxon>asterids</taxon>
        <taxon>campanulids</taxon>
        <taxon>Apiales</taxon>
        <taxon>Apiaceae</taxon>
        <taxon>Apioideae</taxon>
        <taxon>Scandiceae</taxon>
        <taxon>Daucinae</taxon>
        <taxon>Daucus</taxon>
        <taxon>Daucus sect. Daucus</taxon>
    </lineage>
</organism>
<evidence type="ECO:0000256" key="2">
    <source>
        <dbReference type="ARBA" id="ARBA00007447"/>
    </source>
</evidence>
<keyword evidence="4" id="KW-0732">Signal</keyword>
<dbReference type="PANTHER" id="PTHR47965:SF68">
    <property type="entry name" value="BASIC 7S GLOBULIN-LIKE"/>
    <property type="match status" value="1"/>
</dbReference>
<evidence type="ECO:0000313" key="6">
    <source>
        <dbReference type="Proteomes" id="UP000077755"/>
    </source>
</evidence>
<dbReference type="PROSITE" id="PS51767">
    <property type="entry name" value="PEPTIDASE_A1"/>
    <property type="match status" value="1"/>
</dbReference>
<dbReference type="Pfam" id="PF14543">
    <property type="entry name" value="TAXi_N"/>
    <property type="match status" value="1"/>
</dbReference>
<dbReference type="InterPro" id="IPR032799">
    <property type="entry name" value="TAXi_C"/>
</dbReference>
<dbReference type="InterPro" id="IPR021109">
    <property type="entry name" value="Peptidase_aspartic_dom_sf"/>
</dbReference>
<sequence>MSYSIHCSLIILFFVFTIFSVSNAAEVEKTQPTALIFPVRKYTEALQYGVYPCNSCIQYYTSLNISKQDNNINLAMDLGGQHTWFNCDDFDLPTYKSISCNTEKCRKYKGYDCMNCALLIPVPPRCTNNACAVTYSNPFAFQDINNSLAEDALFVESTNGLSVGLTYKSPDPFPFSCSDYLRNLASGTKGMIGLVNTTTSLPAQMAAQFNLPHKFALCLPSTSGPIHGHMFIGGGPYIFRPYSKNIAKKLITTKLISYPVDTDKIYTVTDPYDEYFVHLKSITIDQKLVPLNASLLSINEDGFGGTTFSTRFPFTSLQRTLYTVFVTAFTEAAASRKMKRVDGPFDVCFNATNIPKSKTGPAVPHIDIGFAGGKNEWRLYGANSMVSVNEEVLCLAFVDGGKFPRTSVVIGGHQLENYLIEFDLISSNVGISSSLLTRNTTCSQSRVL</sequence>
<dbReference type="Proteomes" id="UP000077755">
    <property type="component" value="Chromosome 5"/>
</dbReference>
<evidence type="ECO:0000313" key="5">
    <source>
        <dbReference type="EMBL" id="WOG99443.1"/>
    </source>
</evidence>
<reference evidence="5" key="1">
    <citation type="journal article" date="2016" name="Nat. Genet.">
        <title>A high-quality carrot genome assembly provides new insights into carotenoid accumulation and asterid genome evolution.</title>
        <authorList>
            <person name="Iorizzo M."/>
            <person name="Ellison S."/>
            <person name="Senalik D."/>
            <person name="Zeng P."/>
            <person name="Satapoomin P."/>
            <person name="Huang J."/>
            <person name="Bowman M."/>
            <person name="Iovene M."/>
            <person name="Sanseverino W."/>
            <person name="Cavagnaro P."/>
            <person name="Yildiz M."/>
            <person name="Macko-Podgorni A."/>
            <person name="Moranska E."/>
            <person name="Grzebelus E."/>
            <person name="Grzebelus D."/>
            <person name="Ashrafi H."/>
            <person name="Zheng Z."/>
            <person name="Cheng S."/>
            <person name="Spooner D."/>
            <person name="Van Deynze A."/>
            <person name="Simon P."/>
        </authorList>
    </citation>
    <scope>NUCLEOTIDE SEQUENCE</scope>
    <source>
        <tissue evidence="5">Leaf</tissue>
    </source>
</reference>
<dbReference type="Gene3D" id="2.40.70.10">
    <property type="entry name" value="Acid Proteases"/>
    <property type="match status" value="2"/>
</dbReference>
<evidence type="ECO:0000256" key="1">
    <source>
        <dbReference type="ARBA" id="ARBA00004239"/>
    </source>
</evidence>
<dbReference type="InterPro" id="IPR033121">
    <property type="entry name" value="PEPTIDASE_A1"/>
</dbReference>
<dbReference type="FunFam" id="2.40.70.10:FF:000041">
    <property type="entry name" value="Basic 7S globulin"/>
    <property type="match status" value="1"/>
</dbReference>
<gene>
    <name evidence="5" type="ORF">DCAR_0518793</name>
</gene>
<dbReference type="SUPFAM" id="SSF50630">
    <property type="entry name" value="Acid proteases"/>
    <property type="match status" value="1"/>
</dbReference>
<keyword evidence="6" id="KW-1185">Reference proteome</keyword>
<keyword evidence="3" id="KW-0964">Secreted</keyword>
<protein>
    <submittedName>
        <fullName evidence="5">Uncharacterized protein</fullName>
    </submittedName>
</protein>
<dbReference type="InterPro" id="IPR001461">
    <property type="entry name" value="Aspartic_peptidase_A1"/>
</dbReference>
<dbReference type="EMBL" id="CP093347">
    <property type="protein sequence ID" value="WOG99443.1"/>
    <property type="molecule type" value="Genomic_DNA"/>
</dbReference>
<dbReference type="GO" id="GO:0006508">
    <property type="term" value="P:proteolysis"/>
    <property type="evidence" value="ECO:0007669"/>
    <property type="project" value="InterPro"/>
</dbReference>
<comment type="similarity">
    <text evidence="2">Belongs to the peptidase A1 family.</text>
</comment>
<evidence type="ECO:0000256" key="4">
    <source>
        <dbReference type="ARBA" id="ARBA00022729"/>
    </source>
</evidence>
<dbReference type="GO" id="GO:0004190">
    <property type="term" value="F:aspartic-type endopeptidase activity"/>
    <property type="evidence" value="ECO:0007669"/>
    <property type="project" value="InterPro"/>
</dbReference>